<dbReference type="EMBL" id="CABVQN010000003">
    <property type="protein sequence ID" value="VWC76784.1"/>
    <property type="molecule type" value="Genomic_DNA"/>
</dbReference>
<feature type="transmembrane region" description="Helical" evidence="6">
    <location>
        <begin position="55"/>
        <end position="75"/>
    </location>
</feature>
<keyword evidence="4 6" id="KW-1133">Transmembrane helix</keyword>
<feature type="transmembrane region" description="Helical" evidence="6">
    <location>
        <begin position="206"/>
        <end position="224"/>
    </location>
</feature>
<accession>A0A6P2V905</accession>
<dbReference type="AlphaFoldDB" id="A0A6P2V905"/>
<organism evidence="7 8">
    <name type="scientific">Burkholderia lata (strain ATCC 17760 / DSM 23089 / LMG 22485 / NCIMB 9086 / R18194 / 383)</name>
    <dbReference type="NCBI Taxonomy" id="482957"/>
    <lineage>
        <taxon>Bacteria</taxon>
        <taxon>Pseudomonadati</taxon>
        <taxon>Pseudomonadota</taxon>
        <taxon>Betaproteobacteria</taxon>
        <taxon>Burkholderiales</taxon>
        <taxon>Burkholderiaceae</taxon>
        <taxon>Burkholderia</taxon>
        <taxon>Burkholderia cepacia complex</taxon>
    </lineage>
</organism>
<evidence type="ECO:0000313" key="8">
    <source>
        <dbReference type="Proteomes" id="UP000494110"/>
    </source>
</evidence>
<keyword evidence="7" id="KW-0547">Nucleotide-binding</keyword>
<dbReference type="RefSeq" id="WP_175011084.1">
    <property type="nucleotide sequence ID" value="NZ_CABVQN010000003.1"/>
</dbReference>
<dbReference type="GO" id="GO:0005524">
    <property type="term" value="F:ATP binding"/>
    <property type="evidence" value="ECO:0007669"/>
    <property type="project" value="UniProtKB-KW"/>
</dbReference>
<proteinExistence type="predicted"/>
<name>A0A6P2V905_BURL3</name>
<comment type="subcellular location">
    <subcellularLocation>
        <location evidence="1">Cell membrane</location>
        <topology evidence="1">Multi-pass membrane protein</topology>
    </subcellularLocation>
</comment>
<keyword evidence="5 6" id="KW-0472">Membrane</keyword>
<dbReference type="CDD" id="cd06581">
    <property type="entry name" value="TM_PBP1_LivM_like"/>
    <property type="match status" value="1"/>
</dbReference>
<evidence type="ECO:0000256" key="2">
    <source>
        <dbReference type="ARBA" id="ARBA00022475"/>
    </source>
</evidence>
<dbReference type="PANTHER" id="PTHR30482:SF10">
    <property type="entry name" value="HIGH-AFFINITY BRANCHED-CHAIN AMINO ACID TRANSPORT PROTEIN BRAE"/>
    <property type="match status" value="1"/>
</dbReference>
<dbReference type="PANTHER" id="PTHR30482">
    <property type="entry name" value="HIGH-AFFINITY BRANCHED-CHAIN AMINO ACID TRANSPORT SYSTEM PERMEASE"/>
    <property type="match status" value="1"/>
</dbReference>
<evidence type="ECO:0000313" key="7">
    <source>
        <dbReference type="EMBL" id="VWC76784.1"/>
    </source>
</evidence>
<feature type="transmembrane region" description="Helical" evidence="6">
    <location>
        <begin position="80"/>
        <end position="99"/>
    </location>
</feature>
<evidence type="ECO:0000256" key="1">
    <source>
        <dbReference type="ARBA" id="ARBA00004651"/>
    </source>
</evidence>
<keyword evidence="2" id="KW-1003">Cell membrane</keyword>
<evidence type="ECO:0000256" key="5">
    <source>
        <dbReference type="ARBA" id="ARBA00023136"/>
    </source>
</evidence>
<feature type="transmembrane region" description="Helical" evidence="6">
    <location>
        <begin position="292"/>
        <end position="319"/>
    </location>
</feature>
<dbReference type="GO" id="GO:0005886">
    <property type="term" value="C:plasma membrane"/>
    <property type="evidence" value="ECO:0007669"/>
    <property type="project" value="UniProtKB-SubCell"/>
</dbReference>
<dbReference type="InterPro" id="IPR043428">
    <property type="entry name" value="LivM-like"/>
</dbReference>
<sequence>MTSMQPVEQSASLLSEKSATKTLAVGIATAVLVAALPFVVGSAGGNYWVRVLDFAMLYVMLALGLNVVVGFAGLLDLGYIAFYAVGAYTAALLSSPHLATQFEWIAQIAPGGLHVPFLIIIVVAMGLAALAGVLLGAPTLRLRGDYLAIVTLGFGEIVRIFMNNMDRPINITNGPKGITGIDPVHIGDFSLSRTHTLFGIQLPSVYLYYYLFVLCALLVIWTCTRLQHSRIGRAWAAIREDEIAAKAMGINTRNVKLLAFAMGASFGGLSGAMFGSFQGFVSPESFTFWESIVVLACVVLGGMGHIPGVILGAVLLAIFPEFLRSTMSPLQHALFGHDIVDTEVIRQALYGLAMVVIMLYRSEGLWPAPKHEDKIAKQAKRDGKPVRA</sequence>
<protein>
    <submittedName>
        <fullName evidence="7">ABC transporter ATP-binding protein</fullName>
    </submittedName>
</protein>
<keyword evidence="3 6" id="KW-0812">Transmembrane</keyword>
<feature type="transmembrane region" description="Helical" evidence="6">
    <location>
        <begin position="111"/>
        <end position="134"/>
    </location>
</feature>
<dbReference type="GO" id="GO:0015658">
    <property type="term" value="F:branched-chain amino acid transmembrane transporter activity"/>
    <property type="evidence" value="ECO:0007669"/>
    <property type="project" value="InterPro"/>
</dbReference>
<dbReference type="Proteomes" id="UP000494110">
    <property type="component" value="Unassembled WGS sequence"/>
</dbReference>
<feature type="transmembrane region" description="Helical" evidence="6">
    <location>
        <begin position="146"/>
        <end position="162"/>
    </location>
</feature>
<dbReference type="InterPro" id="IPR001851">
    <property type="entry name" value="ABC_transp_permease"/>
</dbReference>
<evidence type="ECO:0000256" key="4">
    <source>
        <dbReference type="ARBA" id="ARBA00022989"/>
    </source>
</evidence>
<gene>
    <name evidence="7" type="ORF">BLA39750_00933</name>
</gene>
<feature type="transmembrane region" description="Helical" evidence="6">
    <location>
        <begin position="257"/>
        <end position="280"/>
    </location>
</feature>
<keyword evidence="7" id="KW-0067">ATP-binding</keyword>
<dbReference type="Pfam" id="PF02653">
    <property type="entry name" value="BPD_transp_2"/>
    <property type="match status" value="1"/>
</dbReference>
<evidence type="ECO:0000256" key="6">
    <source>
        <dbReference type="SAM" id="Phobius"/>
    </source>
</evidence>
<evidence type="ECO:0000256" key="3">
    <source>
        <dbReference type="ARBA" id="ARBA00022692"/>
    </source>
</evidence>
<feature type="transmembrane region" description="Helical" evidence="6">
    <location>
        <begin position="23"/>
        <end position="49"/>
    </location>
</feature>
<reference evidence="7 8" key="1">
    <citation type="submission" date="2019-09" db="EMBL/GenBank/DDBJ databases">
        <authorList>
            <person name="Depoorter E."/>
        </authorList>
    </citation>
    <scope>NUCLEOTIDE SEQUENCE [LARGE SCALE GENOMIC DNA]</scope>
    <source>
        <strain evidence="7">R-39750</strain>
    </source>
</reference>